<dbReference type="Pfam" id="PF00596">
    <property type="entry name" value="Aldolase_II"/>
    <property type="match status" value="1"/>
</dbReference>
<gene>
    <name evidence="4" type="ORF">UFOPK2582_01141</name>
</gene>
<dbReference type="PANTHER" id="PTHR22789">
    <property type="entry name" value="FUCULOSE PHOSPHATE ALDOLASE"/>
    <property type="match status" value="1"/>
</dbReference>
<keyword evidence="2" id="KW-0456">Lyase</keyword>
<dbReference type="Gene3D" id="3.40.225.10">
    <property type="entry name" value="Class II aldolase/adducin N-terminal domain"/>
    <property type="match status" value="1"/>
</dbReference>
<keyword evidence="1" id="KW-0479">Metal-binding</keyword>
<sequence>MEQPDLRNNPMAPPLPELSAHAQVALLCRTLFREGYDDHLAGHITSRQPDGTLLANPWGLTWDEVRASDILRIDVEGNLLEGRWTVTPAIALHVELHRARPDVAVAVHNHPRWGTIWADLRRVPPVYDQTSAMVPEDPALYSEFGGSVDNTENARACVEALGDARMALLANHGVFVVGKDIAQAHHRAVVLEWRCRQAWHVEAIGGGVPLDPEVNRRFAAPFDYVSFPGLWEAMCRRELRHDPAILD</sequence>
<dbReference type="InterPro" id="IPR036409">
    <property type="entry name" value="Aldolase_II/adducin_N_sf"/>
</dbReference>
<dbReference type="GO" id="GO:0019323">
    <property type="term" value="P:pentose catabolic process"/>
    <property type="evidence" value="ECO:0007669"/>
    <property type="project" value="TreeGrafter"/>
</dbReference>
<feature type="domain" description="Class II aldolase/adducin N-terminal" evidence="3">
    <location>
        <begin position="22"/>
        <end position="199"/>
    </location>
</feature>
<evidence type="ECO:0000259" key="3">
    <source>
        <dbReference type="SMART" id="SM01007"/>
    </source>
</evidence>
<reference evidence="4" key="1">
    <citation type="submission" date="2020-05" db="EMBL/GenBank/DDBJ databases">
        <authorList>
            <person name="Chiriac C."/>
            <person name="Salcher M."/>
            <person name="Ghai R."/>
            <person name="Kavagutti S V."/>
        </authorList>
    </citation>
    <scope>NUCLEOTIDE SEQUENCE</scope>
</reference>
<proteinExistence type="predicted"/>
<dbReference type="InterPro" id="IPR001303">
    <property type="entry name" value="Aldolase_II/adducin_N"/>
</dbReference>
<dbReference type="GO" id="GO:0046872">
    <property type="term" value="F:metal ion binding"/>
    <property type="evidence" value="ECO:0007669"/>
    <property type="project" value="UniProtKB-KW"/>
</dbReference>
<evidence type="ECO:0000256" key="1">
    <source>
        <dbReference type="ARBA" id="ARBA00022723"/>
    </source>
</evidence>
<dbReference type="EMBL" id="CAEZXS010000138">
    <property type="protein sequence ID" value="CAB4705242.1"/>
    <property type="molecule type" value="Genomic_DNA"/>
</dbReference>
<dbReference type="SUPFAM" id="SSF53639">
    <property type="entry name" value="AraD/HMP-PK domain-like"/>
    <property type="match status" value="1"/>
</dbReference>
<dbReference type="AlphaFoldDB" id="A0A6J6Q3V6"/>
<evidence type="ECO:0000313" key="4">
    <source>
        <dbReference type="EMBL" id="CAB4705242.1"/>
    </source>
</evidence>
<name>A0A6J6Q3V6_9ZZZZ</name>
<dbReference type="PANTHER" id="PTHR22789:SF0">
    <property type="entry name" value="3-OXO-TETRONATE 4-PHOSPHATE DECARBOXYLASE-RELATED"/>
    <property type="match status" value="1"/>
</dbReference>
<dbReference type="InterPro" id="IPR050197">
    <property type="entry name" value="Aldolase_class_II_sugar_metab"/>
</dbReference>
<dbReference type="SMART" id="SM01007">
    <property type="entry name" value="Aldolase_II"/>
    <property type="match status" value="1"/>
</dbReference>
<protein>
    <submittedName>
        <fullName evidence="4">Unannotated protein</fullName>
    </submittedName>
</protein>
<organism evidence="4">
    <name type="scientific">freshwater metagenome</name>
    <dbReference type="NCBI Taxonomy" id="449393"/>
    <lineage>
        <taxon>unclassified sequences</taxon>
        <taxon>metagenomes</taxon>
        <taxon>ecological metagenomes</taxon>
    </lineage>
</organism>
<evidence type="ECO:0000256" key="2">
    <source>
        <dbReference type="ARBA" id="ARBA00023239"/>
    </source>
</evidence>
<dbReference type="GO" id="GO:0016832">
    <property type="term" value="F:aldehyde-lyase activity"/>
    <property type="evidence" value="ECO:0007669"/>
    <property type="project" value="TreeGrafter"/>
</dbReference>
<accession>A0A6J6Q3V6</accession>
<dbReference type="GO" id="GO:0005829">
    <property type="term" value="C:cytosol"/>
    <property type="evidence" value="ECO:0007669"/>
    <property type="project" value="TreeGrafter"/>
</dbReference>